<dbReference type="AlphaFoldDB" id="A0A0X8WKL9"/>
<proteinExistence type="predicted"/>
<dbReference type="GeneID" id="26831690"/>
<dbReference type="RefSeq" id="YP_009227727.1">
    <property type="nucleotide sequence ID" value="NC_029155.1"/>
</dbReference>
<dbReference type="EMBL" id="KJ437166">
    <property type="protein sequence ID" value="AHY04222.1"/>
    <property type="molecule type" value="Genomic_DNA"/>
</dbReference>
<reference evidence="2" key="1">
    <citation type="submission" date="2014-02" db="EMBL/GenBank/DDBJ databases">
        <authorList>
            <person name="Madsen J."/>
        </authorList>
    </citation>
    <scope>NUCLEOTIDE SEQUENCE</scope>
</reference>
<keyword evidence="1" id="KW-0472">Membrane</keyword>
<feature type="transmembrane region" description="Helical" evidence="1">
    <location>
        <begin position="113"/>
        <end position="135"/>
    </location>
</feature>
<sequence length="146" mass="16899">MIMSMSPLLFLLTLIGFLFIISLSLVILLESYLFAYLLFLLFISGLIMMLMYFCSIILSEKHLLVADIYVLSVFVLMILVSSNNSGHFFDFLGANKLVYFEFYKLLKYTMIPYSIYSVFYIGYLFLCLIVVYEIVSRCGGPLRMKS</sequence>
<organism evidence="2">
    <name type="scientific">Aleurocanthus spiniferus</name>
    <name type="common">Orange spiny whitefly</name>
    <name type="synonym">Aleurodes spinifera</name>
    <dbReference type="NCBI Taxonomy" id="593793"/>
    <lineage>
        <taxon>Eukaryota</taxon>
        <taxon>Metazoa</taxon>
        <taxon>Ecdysozoa</taxon>
        <taxon>Arthropoda</taxon>
        <taxon>Hexapoda</taxon>
        <taxon>Insecta</taxon>
        <taxon>Pterygota</taxon>
        <taxon>Neoptera</taxon>
        <taxon>Paraneoptera</taxon>
        <taxon>Hemiptera</taxon>
        <taxon>Sternorrhyncha</taxon>
        <taxon>Aleyrodoidea</taxon>
        <taxon>Aleyrodidae</taxon>
        <taxon>Aleyrodinae</taxon>
        <taxon>Aleurocanthus</taxon>
    </lineage>
</organism>
<evidence type="ECO:0000313" key="2">
    <source>
        <dbReference type="EMBL" id="AHY04222.1"/>
    </source>
</evidence>
<geneLocation type="mitochondrion" evidence="2"/>
<protein>
    <submittedName>
        <fullName evidence="2">NADH dehydrogenase subunit 6</fullName>
    </submittedName>
</protein>
<keyword evidence="1" id="KW-1133">Transmembrane helix</keyword>
<reference evidence="2" key="2">
    <citation type="submission" date="2016-02" db="EMBL/GenBank/DDBJ databases">
        <title>The complete mitochondrial genome of the orange spiny Aleurocanthus spiniferus Quaintance (Hemiptera: Aleyrodoidea).</title>
        <authorList>
            <person name="Mu L.X."/>
            <person name="Du Y.Z."/>
        </authorList>
    </citation>
    <scope>NUCLEOTIDE SEQUENCE</scope>
</reference>
<accession>A0A0X8WKL9</accession>
<feature type="transmembrane region" description="Helical" evidence="1">
    <location>
        <begin position="34"/>
        <end position="54"/>
    </location>
</feature>
<dbReference type="CTD" id="4541"/>
<name>A0A0X8WKL9_ALESP</name>
<evidence type="ECO:0000256" key="1">
    <source>
        <dbReference type="SAM" id="Phobius"/>
    </source>
</evidence>
<keyword evidence="1" id="KW-0812">Transmembrane</keyword>
<keyword evidence="2" id="KW-0496">Mitochondrion</keyword>
<gene>
    <name evidence="2" type="primary">ND6</name>
</gene>
<feature type="transmembrane region" description="Helical" evidence="1">
    <location>
        <begin position="63"/>
        <end position="82"/>
    </location>
</feature>